<evidence type="ECO:0000256" key="1">
    <source>
        <dbReference type="ARBA" id="ARBA00001231"/>
    </source>
</evidence>
<accession>A0A949K956</accession>
<keyword evidence="5" id="KW-0326">Glycosidase</keyword>
<dbReference type="GO" id="GO:0005975">
    <property type="term" value="P:carbohydrate metabolic process"/>
    <property type="evidence" value="ECO:0007669"/>
    <property type="project" value="InterPro"/>
</dbReference>
<dbReference type="GO" id="GO:0009254">
    <property type="term" value="P:peptidoglycan turnover"/>
    <property type="evidence" value="ECO:0007669"/>
    <property type="project" value="TreeGrafter"/>
</dbReference>
<reference evidence="7" key="1">
    <citation type="submission" date="2021-06" db="EMBL/GenBank/DDBJ databases">
        <title>Description of novel taxa of the family Lachnospiraceae.</title>
        <authorList>
            <person name="Chaplin A.V."/>
            <person name="Sokolova S.R."/>
            <person name="Pikina A.P."/>
            <person name="Korzhanova M."/>
            <person name="Belova V."/>
            <person name="Korostin D."/>
            <person name="Efimov B.A."/>
        </authorList>
    </citation>
    <scope>NUCLEOTIDE SEQUENCE</scope>
    <source>
        <strain evidence="7">ASD5720</strain>
    </source>
</reference>
<comment type="caution">
    <text evidence="7">The sequence shown here is derived from an EMBL/GenBank/DDBJ whole genome shotgun (WGS) entry which is preliminary data.</text>
</comment>
<organism evidence="7 8">
    <name type="scientific">Diplocloster agilis</name>
    <dbReference type="NCBI Taxonomy" id="2850323"/>
    <lineage>
        <taxon>Bacteria</taxon>
        <taxon>Bacillati</taxon>
        <taxon>Bacillota</taxon>
        <taxon>Clostridia</taxon>
        <taxon>Lachnospirales</taxon>
        <taxon>Lachnospiraceae</taxon>
        <taxon>Diplocloster</taxon>
    </lineage>
</organism>
<comment type="catalytic activity">
    <reaction evidence="1">
        <text>Hydrolysis of terminal non-reducing N-acetyl-D-hexosamine residues in N-acetyl-beta-D-hexosaminides.</text>
        <dbReference type="EC" id="3.2.1.52"/>
    </reaction>
</comment>
<dbReference type="AlphaFoldDB" id="A0A949K956"/>
<evidence type="ECO:0000256" key="2">
    <source>
        <dbReference type="ARBA" id="ARBA00005336"/>
    </source>
</evidence>
<dbReference type="Pfam" id="PF00933">
    <property type="entry name" value="Glyco_hydro_3"/>
    <property type="match status" value="1"/>
</dbReference>
<dbReference type="RefSeq" id="WP_238723123.1">
    <property type="nucleotide sequence ID" value="NZ_JAHQCW010000053.1"/>
</dbReference>
<proteinExistence type="inferred from homology"/>
<keyword evidence="8" id="KW-1185">Reference proteome</keyword>
<dbReference type="EC" id="3.2.1.52" evidence="3"/>
<protein>
    <recommendedName>
        <fullName evidence="3">beta-N-acetylhexosaminidase</fullName>
        <ecNumber evidence="3">3.2.1.52</ecNumber>
    </recommendedName>
</protein>
<dbReference type="InterPro" id="IPR017853">
    <property type="entry name" value="GH"/>
</dbReference>
<evidence type="ECO:0000256" key="4">
    <source>
        <dbReference type="ARBA" id="ARBA00022801"/>
    </source>
</evidence>
<evidence type="ECO:0000259" key="6">
    <source>
        <dbReference type="Pfam" id="PF00933"/>
    </source>
</evidence>
<dbReference type="PANTHER" id="PTHR30480">
    <property type="entry name" value="BETA-HEXOSAMINIDASE-RELATED"/>
    <property type="match status" value="1"/>
</dbReference>
<dbReference type="Proteomes" id="UP000712157">
    <property type="component" value="Unassembled WGS sequence"/>
</dbReference>
<dbReference type="InterPro" id="IPR019800">
    <property type="entry name" value="Glyco_hydro_3_AS"/>
</dbReference>
<evidence type="ECO:0000313" key="7">
    <source>
        <dbReference type="EMBL" id="MBU9739222.1"/>
    </source>
</evidence>
<evidence type="ECO:0000313" key="8">
    <source>
        <dbReference type="Proteomes" id="UP000712157"/>
    </source>
</evidence>
<keyword evidence="4 7" id="KW-0378">Hydrolase</keyword>
<evidence type="ECO:0000256" key="3">
    <source>
        <dbReference type="ARBA" id="ARBA00012663"/>
    </source>
</evidence>
<name>A0A949K956_9FIRM</name>
<dbReference type="PANTHER" id="PTHR30480:SF13">
    <property type="entry name" value="BETA-HEXOSAMINIDASE"/>
    <property type="match status" value="1"/>
</dbReference>
<dbReference type="InterPro" id="IPR050226">
    <property type="entry name" value="NagZ_Beta-hexosaminidase"/>
</dbReference>
<dbReference type="EMBL" id="JAHQCW010000053">
    <property type="protein sequence ID" value="MBU9739222.1"/>
    <property type="molecule type" value="Genomic_DNA"/>
</dbReference>
<dbReference type="GO" id="GO:0004563">
    <property type="term" value="F:beta-N-acetylhexosaminidase activity"/>
    <property type="evidence" value="ECO:0007669"/>
    <property type="project" value="UniProtKB-EC"/>
</dbReference>
<gene>
    <name evidence="7" type="ORF">KTH89_22055</name>
</gene>
<dbReference type="SUPFAM" id="SSF51445">
    <property type="entry name" value="(Trans)glycosidases"/>
    <property type="match status" value="1"/>
</dbReference>
<dbReference type="PROSITE" id="PS00775">
    <property type="entry name" value="GLYCOSYL_HYDROL_F3"/>
    <property type="match status" value="1"/>
</dbReference>
<dbReference type="InterPro" id="IPR001764">
    <property type="entry name" value="Glyco_hydro_3_N"/>
</dbReference>
<feature type="domain" description="Glycoside hydrolase family 3 N-terminal" evidence="6">
    <location>
        <begin position="28"/>
        <end position="347"/>
    </location>
</feature>
<dbReference type="InterPro" id="IPR036881">
    <property type="entry name" value="Glyco_hydro_3_C_sf"/>
</dbReference>
<evidence type="ECO:0000256" key="5">
    <source>
        <dbReference type="ARBA" id="ARBA00023295"/>
    </source>
</evidence>
<dbReference type="InterPro" id="IPR036962">
    <property type="entry name" value="Glyco_hydro_3_N_sf"/>
</dbReference>
<sequence length="574" mass="64343">MIDLQGNPYYLDQDQCQWVNDRRKKMSLEEKLGQLFFVIGLEKDPQKLYELYQKIPFGGIMYRPDYAASIKERNEYLQEHVDIPLLVAANLEAGGIGIAVDGTSFASQMEVAATGDKENAYLLGKVSAAEGKSVGVNLAFAPVCDIDRNWRNPITNTRTYGSDPQVVLQMAGEYMRGCREENVAVSLKHFPGDGCDERDQHLVTTVNDLSCEEWDSTYGHIYQELIQQGAQTVMVGHIMQPAYSRRIRPEIRDEEIMPGSCSEEVVNGLLREKLGFNGVVLTDAANMLGYCGAMSRREQIPATINAGCDMILFGKNLEEDYSYLKAAVLNGVVSMERIDQSVTRILALKASLHLHDKKAGNWCREEDSVREDLKEESGKIVGCEKFRKLAARCADQAITLVKDTQHLLPVTPDTHRRVWLHIAGDQPGFAGGAKCKDWVLNALTEAGFEVDYYDHEQARIEDTMIAMEEIRQKYDVIMYFSNVINASYQTVARINWHGMVAEDGPYYVKEVPTLFVSFGNPYGYVDVPMIRTMINAYHASETTVQAVVQKITGKNPFRGISPVDPFCGMFGAKL</sequence>
<dbReference type="Gene3D" id="3.40.50.1700">
    <property type="entry name" value="Glycoside hydrolase family 3 C-terminal domain"/>
    <property type="match status" value="1"/>
</dbReference>
<dbReference type="Gene3D" id="3.20.20.300">
    <property type="entry name" value="Glycoside hydrolase, family 3, N-terminal domain"/>
    <property type="match status" value="1"/>
</dbReference>
<comment type="similarity">
    <text evidence="2">Belongs to the glycosyl hydrolase 3 family.</text>
</comment>